<dbReference type="InterPro" id="IPR022310">
    <property type="entry name" value="NAD/GMP_synthase"/>
</dbReference>
<name>A0A8T4L7B0_9ARCH</name>
<dbReference type="Pfam" id="PF02540">
    <property type="entry name" value="NAD_synthase"/>
    <property type="match status" value="1"/>
</dbReference>
<dbReference type="CDD" id="cd00553">
    <property type="entry name" value="NAD_synthase"/>
    <property type="match status" value="1"/>
</dbReference>
<dbReference type="NCBIfam" id="TIGR00552">
    <property type="entry name" value="nadE"/>
    <property type="match status" value="1"/>
</dbReference>
<evidence type="ECO:0000259" key="8">
    <source>
        <dbReference type="Pfam" id="PF02540"/>
    </source>
</evidence>
<dbReference type="GO" id="GO:0003952">
    <property type="term" value="F:NAD+ synthase (glutamine-hydrolyzing) activity"/>
    <property type="evidence" value="ECO:0007669"/>
    <property type="project" value="InterPro"/>
</dbReference>
<dbReference type="PANTHER" id="PTHR23090:SF9">
    <property type="entry name" value="GLUTAMINE-DEPENDENT NAD(+) SYNTHETASE"/>
    <property type="match status" value="1"/>
</dbReference>
<dbReference type="EC" id="6.3.1.5" evidence="7"/>
<accession>A0A8T4L7B0</accession>
<comment type="caution">
    <text evidence="9">The sequence shown here is derived from an EMBL/GenBank/DDBJ whole genome shotgun (WGS) entry which is preliminary data.</text>
</comment>
<comment type="pathway">
    <text evidence="1">Cofactor biosynthesis; NAD(+) biosynthesis.</text>
</comment>
<evidence type="ECO:0000256" key="1">
    <source>
        <dbReference type="ARBA" id="ARBA00004790"/>
    </source>
</evidence>
<comment type="similarity">
    <text evidence="6">Belongs to the NAD synthetase family.</text>
</comment>
<dbReference type="Proteomes" id="UP000683213">
    <property type="component" value="Unassembled WGS sequence"/>
</dbReference>
<organism evidence="9 10">
    <name type="scientific">Candidatus Iainarchaeum sp</name>
    <dbReference type="NCBI Taxonomy" id="3101447"/>
    <lineage>
        <taxon>Archaea</taxon>
        <taxon>Candidatus Iainarchaeota</taxon>
        <taxon>Candidatus Iainarchaeia</taxon>
        <taxon>Candidatus Iainarchaeales</taxon>
        <taxon>Candidatus Iainarchaeaceae</taxon>
        <taxon>Candidatus Iainarchaeum</taxon>
    </lineage>
</organism>
<reference evidence="9" key="2">
    <citation type="submission" date="2021-05" db="EMBL/GenBank/DDBJ databases">
        <title>Protein family content uncovers lineage relationships and bacterial pathway maintenance mechanisms in DPANN archaea.</title>
        <authorList>
            <person name="Castelle C.J."/>
            <person name="Meheust R."/>
            <person name="Jaffe A.L."/>
            <person name="Seitz K."/>
            <person name="Gong X."/>
            <person name="Baker B.J."/>
            <person name="Banfield J.F."/>
        </authorList>
    </citation>
    <scope>NUCLEOTIDE SEQUENCE</scope>
    <source>
        <strain evidence="9">RIFCSPHIGHO2_01_FULL_GW2011_AR10_43_9</strain>
    </source>
</reference>
<dbReference type="SUPFAM" id="SSF52402">
    <property type="entry name" value="Adenine nucleotide alpha hydrolases-like"/>
    <property type="match status" value="1"/>
</dbReference>
<comment type="catalytic activity">
    <reaction evidence="7">
        <text>deamido-NAD(+) + NH4(+) + ATP = AMP + diphosphate + NAD(+) + H(+)</text>
        <dbReference type="Rhea" id="RHEA:21188"/>
        <dbReference type="ChEBI" id="CHEBI:15378"/>
        <dbReference type="ChEBI" id="CHEBI:28938"/>
        <dbReference type="ChEBI" id="CHEBI:30616"/>
        <dbReference type="ChEBI" id="CHEBI:33019"/>
        <dbReference type="ChEBI" id="CHEBI:57540"/>
        <dbReference type="ChEBI" id="CHEBI:58437"/>
        <dbReference type="ChEBI" id="CHEBI:456215"/>
        <dbReference type="EC" id="6.3.1.5"/>
    </reaction>
</comment>
<dbReference type="PANTHER" id="PTHR23090">
    <property type="entry name" value="NH 3 /GLUTAMINE-DEPENDENT NAD + SYNTHETASE"/>
    <property type="match status" value="1"/>
</dbReference>
<evidence type="ECO:0000256" key="6">
    <source>
        <dbReference type="RuleBase" id="RU003811"/>
    </source>
</evidence>
<keyword evidence="4 6" id="KW-0067">ATP-binding</keyword>
<dbReference type="GO" id="GO:0009435">
    <property type="term" value="P:NAD+ biosynthetic process"/>
    <property type="evidence" value="ECO:0007669"/>
    <property type="project" value="InterPro"/>
</dbReference>
<keyword evidence="5 6" id="KW-0520">NAD</keyword>
<gene>
    <name evidence="9" type="primary">nadE</name>
    <name evidence="9" type="ORF">J4224_00280</name>
</gene>
<evidence type="ECO:0000313" key="10">
    <source>
        <dbReference type="Proteomes" id="UP000683213"/>
    </source>
</evidence>
<sequence>MQSVQQLNVKLVKGLKKFFKDSNNSKAVVGLSGGIDSALTVSLTAEAIGKGNVSCIIMPLKGVSSEKNTQDALNYARDLGVSAFIVPVNDLVAPFSKLPWKQSTTAQANLAPRARAAVLYNFANSNNAVVVGTGNRTEMLLGYFTKFGDGAADVFPLGGLFKSDVRELAKFRGVPSCGKARQMKGK</sequence>
<evidence type="ECO:0000256" key="4">
    <source>
        <dbReference type="ARBA" id="ARBA00022840"/>
    </source>
</evidence>
<dbReference type="GO" id="GO:0005524">
    <property type="term" value="F:ATP binding"/>
    <property type="evidence" value="ECO:0007669"/>
    <property type="project" value="UniProtKB-KW"/>
</dbReference>
<evidence type="ECO:0000256" key="3">
    <source>
        <dbReference type="ARBA" id="ARBA00022741"/>
    </source>
</evidence>
<dbReference type="GO" id="GO:0005737">
    <property type="term" value="C:cytoplasm"/>
    <property type="evidence" value="ECO:0007669"/>
    <property type="project" value="InterPro"/>
</dbReference>
<evidence type="ECO:0000256" key="2">
    <source>
        <dbReference type="ARBA" id="ARBA00022598"/>
    </source>
</evidence>
<protein>
    <recommendedName>
        <fullName evidence="7">NH(3)-dependent NAD(+) synthetase</fullName>
        <ecNumber evidence="7">6.3.1.5</ecNumber>
    </recommendedName>
</protein>
<feature type="domain" description="NAD/GMP synthase" evidence="8">
    <location>
        <begin position="10"/>
        <end position="176"/>
    </location>
</feature>
<dbReference type="GO" id="GO:0004359">
    <property type="term" value="F:glutaminase activity"/>
    <property type="evidence" value="ECO:0007669"/>
    <property type="project" value="InterPro"/>
</dbReference>
<evidence type="ECO:0000256" key="7">
    <source>
        <dbReference type="RuleBase" id="RU003812"/>
    </source>
</evidence>
<dbReference type="AlphaFoldDB" id="A0A8T4L7B0"/>
<dbReference type="InterPro" id="IPR003694">
    <property type="entry name" value="NAD_synthase"/>
</dbReference>
<evidence type="ECO:0000313" key="9">
    <source>
        <dbReference type="EMBL" id="MBS3058846.1"/>
    </source>
</evidence>
<dbReference type="EMBL" id="JAGVWF010000003">
    <property type="protein sequence ID" value="MBS3058846.1"/>
    <property type="molecule type" value="Genomic_DNA"/>
</dbReference>
<dbReference type="Gene3D" id="3.40.50.620">
    <property type="entry name" value="HUPs"/>
    <property type="match status" value="1"/>
</dbReference>
<reference evidence="9" key="1">
    <citation type="submission" date="2021-03" db="EMBL/GenBank/DDBJ databases">
        <authorList>
            <person name="Jaffe A."/>
        </authorList>
    </citation>
    <scope>NUCLEOTIDE SEQUENCE</scope>
    <source>
        <strain evidence="9">RIFCSPHIGHO2_01_FULL_GW2011_AR10_43_9</strain>
    </source>
</reference>
<dbReference type="InterPro" id="IPR014729">
    <property type="entry name" value="Rossmann-like_a/b/a_fold"/>
</dbReference>
<proteinExistence type="inferred from homology"/>
<evidence type="ECO:0000256" key="5">
    <source>
        <dbReference type="ARBA" id="ARBA00023027"/>
    </source>
</evidence>
<keyword evidence="2 6" id="KW-0436">Ligase</keyword>
<keyword evidence="3 6" id="KW-0547">Nucleotide-binding</keyword>
<dbReference type="GO" id="GO:0008795">
    <property type="term" value="F:NAD+ synthase activity"/>
    <property type="evidence" value="ECO:0007669"/>
    <property type="project" value="UniProtKB-EC"/>
</dbReference>